<dbReference type="EMBL" id="LSYV01000018">
    <property type="protein sequence ID" value="KXZ50201.1"/>
    <property type="molecule type" value="Genomic_DNA"/>
</dbReference>
<dbReference type="OrthoDB" id="543867at2759"/>
<dbReference type="PANTHER" id="PTHR14190">
    <property type="entry name" value="SUPPRESSOR OF ACTIN MUTATIONS 2/VACUOLAR PROTEIN SORTING 52"/>
    <property type="match status" value="1"/>
</dbReference>
<sequence length="145" mass="16231">MLPRSLDPQDQLSSCTGLFVDDQLGVHFRDLTDWVRKAEQAAKRAATPEGHHIPGFAPQQAAPILRDFAARWQSSIEAMAREVALQFAETGCGRDVLQASMTSLLKYYTRFLELLKRQGAEGLTLVREAVNVPSIMYEIKRITKA</sequence>
<dbReference type="GO" id="GO:0019905">
    <property type="term" value="F:syntaxin binding"/>
    <property type="evidence" value="ECO:0007669"/>
    <property type="project" value="TreeGrafter"/>
</dbReference>
<dbReference type="GO" id="GO:0042147">
    <property type="term" value="P:retrograde transport, endosome to Golgi"/>
    <property type="evidence" value="ECO:0007669"/>
    <property type="project" value="TreeGrafter"/>
</dbReference>
<dbReference type="InterPro" id="IPR007258">
    <property type="entry name" value="Vps52"/>
</dbReference>
<gene>
    <name evidence="1" type="ORF">GPECTOR_17g838</name>
</gene>
<dbReference type="GO" id="GO:0005829">
    <property type="term" value="C:cytosol"/>
    <property type="evidence" value="ECO:0007669"/>
    <property type="project" value="GOC"/>
</dbReference>
<name>A0A150GK93_GONPE</name>
<dbReference type="PANTHER" id="PTHR14190:SF7">
    <property type="entry name" value="VACUOLAR PROTEIN SORTING-ASSOCIATED PROTEIN 52 HOMOLOG"/>
    <property type="match status" value="1"/>
</dbReference>
<evidence type="ECO:0000313" key="1">
    <source>
        <dbReference type="EMBL" id="KXZ50201.1"/>
    </source>
</evidence>
<proteinExistence type="predicted"/>
<dbReference type="Proteomes" id="UP000075714">
    <property type="component" value="Unassembled WGS sequence"/>
</dbReference>
<protein>
    <submittedName>
        <fullName evidence="1">Uncharacterized protein</fullName>
    </submittedName>
</protein>
<accession>A0A150GK93</accession>
<keyword evidence="2" id="KW-1185">Reference proteome</keyword>
<reference evidence="2" key="1">
    <citation type="journal article" date="2016" name="Nat. Commun.">
        <title>The Gonium pectorale genome demonstrates co-option of cell cycle regulation during the evolution of multicellularity.</title>
        <authorList>
            <person name="Hanschen E.R."/>
            <person name="Marriage T.N."/>
            <person name="Ferris P.J."/>
            <person name="Hamaji T."/>
            <person name="Toyoda A."/>
            <person name="Fujiyama A."/>
            <person name="Neme R."/>
            <person name="Noguchi H."/>
            <person name="Minakuchi Y."/>
            <person name="Suzuki M."/>
            <person name="Kawai-Toyooka H."/>
            <person name="Smith D.R."/>
            <person name="Sparks H."/>
            <person name="Anderson J."/>
            <person name="Bakaric R."/>
            <person name="Luria V."/>
            <person name="Karger A."/>
            <person name="Kirschner M.W."/>
            <person name="Durand P.M."/>
            <person name="Michod R.E."/>
            <person name="Nozaki H."/>
            <person name="Olson B.J."/>
        </authorList>
    </citation>
    <scope>NUCLEOTIDE SEQUENCE [LARGE SCALE GENOMIC DNA]</scope>
    <source>
        <strain evidence="2">NIES-2863</strain>
    </source>
</reference>
<dbReference type="AlphaFoldDB" id="A0A150GK93"/>
<evidence type="ECO:0000313" key="2">
    <source>
        <dbReference type="Proteomes" id="UP000075714"/>
    </source>
</evidence>
<dbReference type="GO" id="GO:0000938">
    <property type="term" value="C:GARP complex"/>
    <property type="evidence" value="ECO:0007669"/>
    <property type="project" value="TreeGrafter"/>
</dbReference>
<dbReference type="GO" id="GO:0032456">
    <property type="term" value="P:endocytic recycling"/>
    <property type="evidence" value="ECO:0007669"/>
    <property type="project" value="TreeGrafter"/>
</dbReference>
<comment type="caution">
    <text evidence="1">The sequence shown here is derived from an EMBL/GenBank/DDBJ whole genome shotgun (WGS) entry which is preliminary data.</text>
</comment>
<dbReference type="STRING" id="33097.A0A150GK93"/>
<dbReference type="GO" id="GO:0006896">
    <property type="term" value="P:Golgi to vacuole transport"/>
    <property type="evidence" value="ECO:0007669"/>
    <property type="project" value="TreeGrafter"/>
</dbReference>
<organism evidence="1 2">
    <name type="scientific">Gonium pectorale</name>
    <name type="common">Green alga</name>
    <dbReference type="NCBI Taxonomy" id="33097"/>
    <lineage>
        <taxon>Eukaryota</taxon>
        <taxon>Viridiplantae</taxon>
        <taxon>Chlorophyta</taxon>
        <taxon>core chlorophytes</taxon>
        <taxon>Chlorophyceae</taxon>
        <taxon>CS clade</taxon>
        <taxon>Chlamydomonadales</taxon>
        <taxon>Volvocaceae</taxon>
        <taxon>Gonium</taxon>
    </lineage>
</organism>